<accession>A0AA51YGE9</accession>
<evidence type="ECO:0000259" key="1">
    <source>
        <dbReference type="Pfam" id="PF18423"/>
    </source>
</evidence>
<keyword evidence="3" id="KW-1185">Reference proteome</keyword>
<dbReference type="InterPro" id="IPR040890">
    <property type="entry name" value="Znf_CopZ"/>
</dbReference>
<sequence length="171" mass="19511">MRNNENEIPNRFDPIHVIGKNIIDTTLSPISNILCPVCKKPGIPVKNVTVRHIVKKEQMERVGKGDYHLCMDPECDVAYYDENSTIFDKENIRVPLWFKKDANPKYACYCSRITENEVIKAVLEQGLHDMGTIREFYDKGAKCQCKVRNPTGNCCSKVFNAAICKGIELKK</sequence>
<dbReference type="Proteomes" id="UP001183006">
    <property type="component" value="Chromosome"/>
</dbReference>
<evidence type="ECO:0000313" key="2">
    <source>
        <dbReference type="EMBL" id="WMW21976.1"/>
    </source>
</evidence>
<dbReference type="RefSeq" id="WP_309307769.1">
    <property type="nucleotide sequence ID" value="NZ_CP133594.1"/>
</dbReference>
<dbReference type="InterPro" id="IPR041854">
    <property type="entry name" value="BFD-like_2Fe2S-bd_dom_sf"/>
</dbReference>
<gene>
    <name evidence="2" type="ORF">RE476_11470</name>
</gene>
<reference evidence="2" key="1">
    <citation type="submission" date="2023-08" db="EMBL/GenBank/DDBJ databases">
        <title>Methanolobus mangrovi sp. nov. and Methanolobus sediminis sp. nov, two novel methylotrophic methanogens isolated from mangrove sediments in China.</title>
        <authorList>
            <person name="Zhou J."/>
        </authorList>
    </citation>
    <scope>NUCLEOTIDE SEQUENCE</scope>
    <source>
        <strain evidence="2">FTZ2</strain>
    </source>
</reference>
<dbReference type="GeneID" id="84230769"/>
<dbReference type="KEGG" id="mmav:RE476_11470"/>
<evidence type="ECO:0000313" key="3">
    <source>
        <dbReference type="Proteomes" id="UP001183006"/>
    </source>
</evidence>
<dbReference type="AlphaFoldDB" id="A0AA51YGE9"/>
<feature type="domain" description="CopZ zinc binding" evidence="1">
    <location>
        <begin position="34"/>
        <end position="93"/>
    </location>
</feature>
<proteinExistence type="predicted"/>
<dbReference type="EMBL" id="CP133594">
    <property type="protein sequence ID" value="WMW21976.1"/>
    <property type="molecule type" value="Genomic_DNA"/>
</dbReference>
<organism evidence="2 3">
    <name type="scientific">Methanolobus mangrovi</name>
    <dbReference type="NCBI Taxonomy" id="3072977"/>
    <lineage>
        <taxon>Archaea</taxon>
        <taxon>Methanobacteriati</taxon>
        <taxon>Methanobacteriota</taxon>
        <taxon>Stenosarchaea group</taxon>
        <taxon>Methanomicrobia</taxon>
        <taxon>Methanosarcinales</taxon>
        <taxon>Methanosarcinaceae</taxon>
        <taxon>Methanolobus</taxon>
    </lineage>
</organism>
<dbReference type="CDD" id="cd10141">
    <property type="entry name" value="CopZ-like_Fer2_BFD-like"/>
    <property type="match status" value="1"/>
</dbReference>
<dbReference type="Gene3D" id="2.20.25.270">
    <property type="match status" value="1"/>
</dbReference>
<dbReference type="Gene3D" id="1.10.10.1100">
    <property type="entry name" value="BFD-like [2Fe-2S]-binding domain"/>
    <property type="match status" value="1"/>
</dbReference>
<name>A0AA51YGE9_9EURY</name>
<protein>
    <submittedName>
        <fullName evidence="2">(2Fe-2S)-binding protein</fullName>
    </submittedName>
</protein>
<dbReference type="Pfam" id="PF18423">
    <property type="entry name" value="zf_CopZ"/>
    <property type="match status" value="1"/>
</dbReference>